<keyword evidence="1" id="KW-0812">Transmembrane</keyword>
<evidence type="ECO:0000259" key="2">
    <source>
        <dbReference type="Pfam" id="PF14501"/>
    </source>
</evidence>
<dbReference type="SUPFAM" id="SSF55874">
    <property type="entry name" value="ATPase domain of HSP90 chaperone/DNA topoisomerase II/histidine kinase"/>
    <property type="match status" value="1"/>
</dbReference>
<dbReference type="GO" id="GO:0005524">
    <property type="term" value="F:ATP binding"/>
    <property type="evidence" value="ECO:0007669"/>
    <property type="project" value="UniProtKB-KW"/>
</dbReference>
<gene>
    <name evidence="3" type="ORF">K8V01_10435</name>
</gene>
<dbReference type="RefSeq" id="WP_295368800.1">
    <property type="nucleotide sequence ID" value="NZ_DYUC01000105.1"/>
</dbReference>
<proteinExistence type="predicted"/>
<organism evidence="3 4">
    <name type="scientific">Pseudoflavonifractor capillosus</name>
    <dbReference type="NCBI Taxonomy" id="106588"/>
    <lineage>
        <taxon>Bacteria</taxon>
        <taxon>Bacillati</taxon>
        <taxon>Bacillota</taxon>
        <taxon>Clostridia</taxon>
        <taxon>Eubacteriales</taxon>
        <taxon>Oscillospiraceae</taxon>
        <taxon>Pseudoflavonifractor</taxon>
    </lineage>
</organism>
<accession>A0A921MN13</accession>
<evidence type="ECO:0000313" key="3">
    <source>
        <dbReference type="EMBL" id="HJG87419.1"/>
    </source>
</evidence>
<dbReference type="Gene3D" id="3.30.565.10">
    <property type="entry name" value="Histidine kinase-like ATPase, C-terminal domain"/>
    <property type="match status" value="1"/>
</dbReference>
<evidence type="ECO:0000313" key="4">
    <source>
        <dbReference type="Proteomes" id="UP000760668"/>
    </source>
</evidence>
<feature type="transmembrane region" description="Helical" evidence="1">
    <location>
        <begin position="184"/>
        <end position="204"/>
    </location>
</feature>
<keyword evidence="1" id="KW-0472">Membrane</keyword>
<keyword evidence="3" id="KW-0547">Nucleotide-binding</keyword>
<reference evidence="3" key="1">
    <citation type="journal article" date="2021" name="PeerJ">
        <title>Extensive microbial diversity within the chicken gut microbiome revealed by metagenomics and culture.</title>
        <authorList>
            <person name="Gilroy R."/>
            <person name="Ravi A."/>
            <person name="Getino M."/>
            <person name="Pursley I."/>
            <person name="Horton D.L."/>
            <person name="Alikhan N.F."/>
            <person name="Baker D."/>
            <person name="Gharbi K."/>
            <person name="Hall N."/>
            <person name="Watson M."/>
            <person name="Adriaenssens E.M."/>
            <person name="Foster-Nyarko E."/>
            <person name="Jarju S."/>
            <person name="Secka A."/>
            <person name="Antonio M."/>
            <person name="Oren A."/>
            <person name="Chaudhuri R.R."/>
            <person name="La Ragione R."/>
            <person name="Hildebrand F."/>
            <person name="Pallen M.J."/>
        </authorList>
    </citation>
    <scope>NUCLEOTIDE SEQUENCE</scope>
    <source>
        <strain evidence="3">CHK179-5677</strain>
    </source>
</reference>
<dbReference type="AlphaFoldDB" id="A0A921MN13"/>
<feature type="transmembrane region" description="Helical" evidence="1">
    <location>
        <begin position="156"/>
        <end position="178"/>
    </location>
</feature>
<dbReference type="Pfam" id="PF14501">
    <property type="entry name" value="HATPase_c_5"/>
    <property type="match status" value="1"/>
</dbReference>
<protein>
    <submittedName>
        <fullName evidence="3">ATP-binding protein</fullName>
    </submittedName>
</protein>
<dbReference type="Proteomes" id="UP000760668">
    <property type="component" value="Unassembled WGS sequence"/>
</dbReference>
<comment type="caution">
    <text evidence="3">The sequence shown here is derived from an EMBL/GenBank/DDBJ whole genome shotgun (WGS) entry which is preliminary data.</text>
</comment>
<dbReference type="InterPro" id="IPR036890">
    <property type="entry name" value="HATPase_C_sf"/>
</dbReference>
<dbReference type="InterPro" id="IPR032834">
    <property type="entry name" value="NatK-like_C"/>
</dbReference>
<feature type="transmembrane region" description="Helical" evidence="1">
    <location>
        <begin position="125"/>
        <end position="144"/>
    </location>
</feature>
<feature type="transmembrane region" description="Helical" evidence="1">
    <location>
        <begin position="60"/>
        <end position="77"/>
    </location>
</feature>
<keyword evidence="3" id="KW-0067">ATP-binding</keyword>
<dbReference type="CDD" id="cd16935">
    <property type="entry name" value="HATPase_AgrC-ComD-like"/>
    <property type="match status" value="1"/>
</dbReference>
<reference evidence="3" key="2">
    <citation type="submission" date="2021-09" db="EMBL/GenBank/DDBJ databases">
        <authorList>
            <person name="Gilroy R."/>
        </authorList>
    </citation>
    <scope>NUCLEOTIDE SEQUENCE</scope>
    <source>
        <strain evidence="3">CHK179-5677</strain>
    </source>
</reference>
<sequence length="426" mass="47773">MEFLDLLDNFLKQTVQTRDLLLACGLFAIPLAKRPHLWPKLALGIPASLALSFFIPHGTFSYLLELLVVIALVWLCCDLPVTDAVYCGVCGYAYQHIAYAVYSIIRFLLPGVSWEIPPGLSLPYFVIYPTVFVLLYFFFGRNLAGGGRYDVDVHQTLFSSIGTLAVVWLLSTAAQTLAADNPGISIVCHLYGIFCCVSMFWGQVNQRNRSRLERELVLQQQLARQQREQYELTRETIDIINRKCHDLKHQVAALRNISSEEQREAHLSEIERSIQIYDSTPETGSRVLDTVLTEKSLYCGAHQITMTCMADGRRLSFLDDVDVYTIFGNAIDNAIESVGVLTDPEKRAIAVSVWSKSGLLLIQFENYFEGTLRFENGLPLTTKADKSSHGFGIRSIGYTVKKYGGHMAVSAEDHLFLLSISIPLPQ</sequence>
<keyword evidence="1" id="KW-1133">Transmembrane helix</keyword>
<feature type="transmembrane region" description="Helical" evidence="1">
    <location>
        <begin position="84"/>
        <end position="105"/>
    </location>
</feature>
<feature type="domain" description="Sensor histidine kinase NatK-like C-terminal" evidence="2">
    <location>
        <begin position="321"/>
        <end position="423"/>
    </location>
</feature>
<name>A0A921MN13_9FIRM</name>
<dbReference type="EMBL" id="DYUC01000105">
    <property type="protein sequence ID" value="HJG87419.1"/>
    <property type="molecule type" value="Genomic_DNA"/>
</dbReference>
<evidence type="ECO:0000256" key="1">
    <source>
        <dbReference type="SAM" id="Phobius"/>
    </source>
</evidence>